<keyword evidence="2" id="KW-1185">Reference proteome</keyword>
<dbReference type="Proteomes" id="UP001324287">
    <property type="component" value="Chromosome"/>
</dbReference>
<organism evidence="1 2">
    <name type="scientific">Blastococcus brunescens</name>
    <dbReference type="NCBI Taxonomy" id="1564165"/>
    <lineage>
        <taxon>Bacteria</taxon>
        <taxon>Bacillati</taxon>
        <taxon>Actinomycetota</taxon>
        <taxon>Actinomycetes</taxon>
        <taxon>Geodermatophilales</taxon>
        <taxon>Geodermatophilaceae</taxon>
        <taxon>Blastococcus</taxon>
    </lineage>
</organism>
<reference evidence="1 2" key="1">
    <citation type="submission" date="2023-12" db="EMBL/GenBank/DDBJ databases">
        <title>Blastococcus brunescens sp. nov., an actonobacterium isolated from sandstone collected in sahara desert.</title>
        <authorList>
            <person name="Gtari M."/>
            <person name="Ghodhbane F."/>
        </authorList>
    </citation>
    <scope>NUCLEOTIDE SEQUENCE [LARGE SCALE GENOMIC DNA]</scope>
    <source>
        <strain evidence="1 2">BMG 8361</strain>
    </source>
</reference>
<dbReference type="EMBL" id="CP141261">
    <property type="protein sequence ID" value="WRL63761.1"/>
    <property type="molecule type" value="Genomic_DNA"/>
</dbReference>
<evidence type="ECO:0000313" key="2">
    <source>
        <dbReference type="Proteomes" id="UP001324287"/>
    </source>
</evidence>
<sequence length="127" mass="13098">MAASRAGAVVGVGAGDRERLVQFDRQSLVVGRQDVRLVGAVGVGVQPADRGVGVPGEHRFLHGRRRLAGELLPVAAQATSPAVGALSGDAVGGGGPVVLRRVRRQRAGQNAARHHAARYHAAAHQGR</sequence>
<accession>A0ABZ1AYW8</accession>
<name>A0ABZ1AYW8_9ACTN</name>
<proteinExistence type="predicted"/>
<protein>
    <submittedName>
        <fullName evidence="1">Uncharacterized protein</fullName>
    </submittedName>
</protein>
<dbReference type="RefSeq" id="WP_324275094.1">
    <property type="nucleotide sequence ID" value="NZ_CP141261.1"/>
</dbReference>
<evidence type="ECO:0000313" key="1">
    <source>
        <dbReference type="EMBL" id="WRL63761.1"/>
    </source>
</evidence>
<gene>
    <name evidence="1" type="ORF">U6N30_29650</name>
</gene>